<dbReference type="OrthoDB" id="10354303at2759"/>
<name>A0A8H3ESP9_9LECA</name>
<evidence type="ECO:0000313" key="1">
    <source>
        <dbReference type="EMBL" id="CAF9910694.1"/>
    </source>
</evidence>
<dbReference type="InterPro" id="IPR016181">
    <property type="entry name" value="Acyl_CoA_acyltransferase"/>
</dbReference>
<evidence type="ECO:0000313" key="2">
    <source>
        <dbReference type="Proteomes" id="UP000664534"/>
    </source>
</evidence>
<accession>A0A8H3ESP9</accession>
<sequence length="273" mass="31396">MPGTGIAESGISTANGVDFTMLAELFIDIRDARREDVGTLANIFIKSFRDDSTAQLLYPHDGIWPVVVEMLRTCLEDDYTQVRVAWDQYTDTIVGWTAVSLVASEQDDYFRFCDSTVWAGRQLLRREAGTRREAPVHLDEMRRAGLITQLRTRNRDGQERHIHGQHLVINTIAIHPDVFEDEIPQIAYKLIDDARDLAKAEGLPLWAQFPGDYMGDLGGLFFEVGFVEVGAFELNLVGYVSEEQRRRRRRNWGVQRWTQWVLRSGDWDHGRRV</sequence>
<dbReference type="SUPFAM" id="SSF55729">
    <property type="entry name" value="Acyl-CoA N-acyltransferases (Nat)"/>
    <property type="match status" value="1"/>
</dbReference>
<organism evidence="1 2">
    <name type="scientific">Imshaugia aleurites</name>
    <dbReference type="NCBI Taxonomy" id="172621"/>
    <lineage>
        <taxon>Eukaryota</taxon>
        <taxon>Fungi</taxon>
        <taxon>Dikarya</taxon>
        <taxon>Ascomycota</taxon>
        <taxon>Pezizomycotina</taxon>
        <taxon>Lecanoromycetes</taxon>
        <taxon>OSLEUM clade</taxon>
        <taxon>Lecanoromycetidae</taxon>
        <taxon>Lecanorales</taxon>
        <taxon>Lecanorineae</taxon>
        <taxon>Parmeliaceae</taxon>
        <taxon>Imshaugia</taxon>
    </lineage>
</organism>
<protein>
    <recommendedName>
        <fullName evidence="3">N-acetyltransferase domain-containing protein</fullName>
    </recommendedName>
</protein>
<evidence type="ECO:0008006" key="3">
    <source>
        <dbReference type="Google" id="ProtNLM"/>
    </source>
</evidence>
<proteinExistence type="predicted"/>
<reference evidence="1" key="1">
    <citation type="submission" date="2021-03" db="EMBL/GenBank/DDBJ databases">
        <authorList>
            <person name="Tagirdzhanova G."/>
        </authorList>
    </citation>
    <scope>NUCLEOTIDE SEQUENCE</scope>
</reference>
<dbReference type="EMBL" id="CAJPDT010000007">
    <property type="protein sequence ID" value="CAF9910694.1"/>
    <property type="molecule type" value="Genomic_DNA"/>
</dbReference>
<gene>
    <name evidence="1" type="ORF">IMSHALPRED_009288</name>
</gene>
<dbReference type="Gene3D" id="3.40.630.30">
    <property type="match status" value="1"/>
</dbReference>
<comment type="caution">
    <text evidence="1">The sequence shown here is derived from an EMBL/GenBank/DDBJ whole genome shotgun (WGS) entry which is preliminary data.</text>
</comment>
<dbReference type="AlphaFoldDB" id="A0A8H3ESP9"/>
<dbReference type="Proteomes" id="UP000664534">
    <property type="component" value="Unassembled WGS sequence"/>
</dbReference>
<keyword evidence="2" id="KW-1185">Reference proteome</keyword>